<reference evidence="3" key="1">
    <citation type="submission" date="2022-01" db="EMBL/GenBank/DDBJ databases">
        <authorList>
            <person name="King R."/>
        </authorList>
    </citation>
    <scope>NUCLEOTIDE SEQUENCE</scope>
</reference>
<feature type="region of interest" description="Disordered" evidence="1">
    <location>
        <begin position="523"/>
        <end position="618"/>
    </location>
</feature>
<dbReference type="SMART" id="SM00355">
    <property type="entry name" value="ZnF_C2H2"/>
    <property type="match status" value="2"/>
</dbReference>
<feature type="compositionally biased region" description="Basic and acidic residues" evidence="1">
    <location>
        <begin position="548"/>
        <end position="567"/>
    </location>
</feature>
<evidence type="ECO:0000259" key="2">
    <source>
        <dbReference type="SMART" id="SM00355"/>
    </source>
</evidence>
<feature type="compositionally biased region" description="Low complexity" evidence="1">
    <location>
        <begin position="118"/>
        <end position="127"/>
    </location>
</feature>
<feature type="compositionally biased region" description="Basic and acidic residues" evidence="1">
    <location>
        <begin position="87"/>
        <end position="117"/>
    </location>
</feature>
<feature type="region of interest" description="Disordered" evidence="1">
    <location>
        <begin position="1"/>
        <end position="177"/>
    </location>
</feature>
<feature type="compositionally biased region" description="Basic and acidic residues" evidence="1">
    <location>
        <begin position="585"/>
        <end position="618"/>
    </location>
</feature>
<organism evidence="3 4">
    <name type="scientific">Ceutorhynchus assimilis</name>
    <name type="common">cabbage seed weevil</name>
    <dbReference type="NCBI Taxonomy" id="467358"/>
    <lineage>
        <taxon>Eukaryota</taxon>
        <taxon>Metazoa</taxon>
        <taxon>Ecdysozoa</taxon>
        <taxon>Arthropoda</taxon>
        <taxon>Hexapoda</taxon>
        <taxon>Insecta</taxon>
        <taxon>Pterygota</taxon>
        <taxon>Neoptera</taxon>
        <taxon>Endopterygota</taxon>
        <taxon>Coleoptera</taxon>
        <taxon>Polyphaga</taxon>
        <taxon>Cucujiformia</taxon>
        <taxon>Curculionidae</taxon>
        <taxon>Ceutorhynchinae</taxon>
        <taxon>Ceutorhynchus</taxon>
    </lineage>
</organism>
<feature type="compositionally biased region" description="Basic and acidic residues" evidence="1">
    <location>
        <begin position="252"/>
        <end position="275"/>
    </location>
</feature>
<dbReference type="Proteomes" id="UP001152799">
    <property type="component" value="Chromosome 6"/>
</dbReference>
<sequence>MRGSRGYSSSYSPRGSSYRGSSRGSPWNSGGGRGGGYGKPRESYSSSFETPRFSGGDRSYKEDYPKSYRKMESYGRERHSPDRKRPRNEGPPRHEYGRGYDSYPSERREYSERERHPSSSSYRVSSGGRREEFRKPPPIVRGGGRGRISSRGIGSSRGGFSVRRERGGGSLVRRRLADRSYIIKKRGLIRSGEFSRRSRGSRIRSSIGRRRIQELLSDSEKESSEEEVKKIKTEKADESETAEGEDAPAAEEGEKKADDEAEAEKKEKKEKKESTAKSPGRVFIKLACPQCNIKAPTFRSYEIHLRGRTHLINMRKLASKQRLIINQMRQSQRSAQNELEKSGDGITVHTVYCPVCKLNYKQERAVHQATSAHVNMKAFLMPKCKVCKISFKSPMVYEHHLCSIEHLKVKQKSDAPVAEVEEDLNEFTTIDSVGDEKAAEEAEKEAKKKTKVNIGAEKIMKIEAHYCDMCRMFLPIGTENEYPDILASHCRKHFHVSRYMRYKESEEIKAKAEKLRLKELAEKEAKKEDDGEKASDEPAGDVEMADADVSKSAEDDKLWDAVDKDLGELLEEETRDDEDDEEGVNGERYDRFKSADAGKDADPLKAEKKGQEVPEAKK</sequence>
<feature type="compositionally biased region" description="Acidic residues" evidence="1">
    <location>
        <begin position="568"/>
        <end position="584"/>
    </location>
</feature>
<gene>
    <name evidence="3" type="ORF">CEUTPL_LOCUS11437</name>
</gene>
<feature type="compositionally biased region" description="Basic and acidic residues" evidence="1">
    <location>
        <begin position="218"/>
        <end position="238"/>
    </location>
</feature>
<feature type="compositionally biased region" description="Basic and acidic residues" evidence="1">
    <location>
        <begin position="523"/>
        <end position="536"/>
    </location>
</feature>
<evidence type="ECO:0000313" key="3">
    <source>
        <dbReference type="EMBL" id="CAG9770995.1"/>
    </source>
</evidence>
<name>A0A9N9MUX0_9CUCU</name>
<feature type="compositionally biased region" description="Gly residues" evidence="1">
    <location>
        <begin position="29"/>
        <end position="38"/>
    </location>
</feature>
<feature type="domain" description="C2H2-type" evidence="2">
    <location>
        <begin position="382"/>
        <end position="406"/>
    </location>
</feature>
<dbReference type="EMBL" id="OU892282">
    <property type="protein sequence ID" value="CAG9770995.1"/>
    <property type="molecule type" value="Genomic_DNA"/>
</dbReference>
<protein>
    <recommendedName>
        <fullName evidence="2">C2H2-type domain-containing protein</fullName>
    </recommendedName>
</protein>
<feature type="compositionally biased region" description="Acidic residues" evidence="1">
    <location>
        <begin position="239"/>
        <end position="251"/>
    </location>
</feature>
<dbReference type="InterPro" id="IPR026811">
    <property type="entry name" value="CIZ1"/>
</dbReference>
<evidence type="ECO:0000256" key="1">
    <source>
        <dbReference type="SAM" id="MobiDB-lite"/>
    </source>
</evidence>
<dbReference type="OrthoDB" id="6354489at2759"/>
<dbReference type="AlphaFoldDB" id="A0A9N9MUX0"/>
<feature type="compositionally biased region" description="Basic and acidic residues" evidence="1">
    <location>
        <begin position="58"/>
        <end position="80"/>
    </location>
</feature>
<evidence type="ECO:0000313" key="4">
    <source>
        <dbReference type="Proteomes" id="UP001152799"/>
    </source>
</evidence>
<feature type="domain" description="C2H2-type" evidence="2">
    <location>
        <begin position="286"/>
        <end position="310"/>
    </location>
</feature>
<proteinExistence type="predicted"/>
<accession>A0A9N9MUX0</accession>
<feature type="compositionally biased region" description="Low complexity" evidence="1">
    <location>
        <begin position="1"/>
        <end position="28"/>
    </location>
</feature>
<keyword evidence="4" id="KW-1185">Reference proteome</keyword>
<dbReference type="PANTHER" id="PTHR15491:SF18">
    <property type="entry name" value="CIZ1 ZINC FINGER PROTEIN, ISOFORM A"/>
    <property type="match status" value="1"/>
</dbReference>
<feature type="region of interest" description="Disordered" evidence="1">
    <location>
        <begin position="214"/>
        <end position="276"/>
    </location>
</feature>
<dbReference type="InterPro" id="IPR013087">
    <property type="entry name" value="Znf_C2H2_type"/>
</dbReference>
<feature type="compositionally biased region" description="Low complexity" evidence="1">
    <location>
        <begin position="147"/>
        <end position="161"/>
    </location>
</feature>
<dbReference type="PANTHER" id="PTHR15491">
    <property type="match status" value="1"/>
</dbReference>